<dbReference type="AlphaFoldDB" id="A0A0C2WMC4"/>
<evidence type="ECO:0000313" key="2">
    <source>
        <dbReference type="Proteomes" id="UP000054097"/>
    </source>
</evidence>
<evidence type="ECO:0008006" key="3">
    <source>
        <dbReference type="Google" id="ProtNLM"/>
    </source>
</evidence>
<gene>
    <name evidence="1" type="ORF">M408DRAFT_169884</name>
</gene>
<evidence type="ECO:0000313" key="1">
    <source>
        <dbReference type="EMBL" id="KIM27433.1"/>
    </source>
</evidence>
<reference evidence="1 2" key="1">
    <citation type="submission" date="2014-04" db="EMBL/GenBank/DDBJ databases">
        <authorList>
            <consortium name="DOE Joint Genome Institute"/>
            <person name="Kuo A."/>
            <person name="Zuccaro A."/>
            <person name="Kohler A."/>
            <person name="Nagy L.G."/>
            <person name="Floudas D."/>
            <person name="Copeland A."/>
            <person name="Barry K.W."/>
            <person name="Cichocki N."/>
            <person name="Veneault-Fourrey C."/>
            <person name="LaButti K."/>
            <person name="Lindquist E.A."/>
            <person name="Lipzen A."/>
            <person name="Lundell T."/>
            <person name="Morin E."/>
            <person name="Murat C."/>
            <person name="Sun H."/>
            <person name="Tunlid A."/>
            <person name="Henrissat B."/>
            <person name="Grigoriev I.V."/>
            <person name="Hibbett D.S."/>
            <person name="Martin F."/>
            <person name="Nordberg H.P."/>
            <person name="Cantor M.N."/>
            <person name="Hua S.X."/>
        </authorList>
    </citation>
    <scope>NUCLEOTIDE SEQUENCE [LARGE SCALE GENOMIC DNA]</scope>
    <source>
        <strain evidence="1 2">MAFF 305830</strain>
    </source>
</reference>
<sequence>MDQTSVHIRLLQARVGIANIGLDSIKLHDDHRLPTGNHVEALKGELYKSAHTRWTYPIDLVACGNVPESWLETLADARLIDEPYHDGQFICISGQHRVLAAKQLAEGYPPVAWQTCYPATVYNSEVLADEELQLWMAERNISRPSLPLTIHQRFRVVDRIETEAAQNKAFNLLGWKKGQAKSLGSIRQSNLWPLVLKLLDTSLYQTLSADAIISWGVHYYDYPFLVFLFEDLLEQQDLLANLERRGRDSMTMEYFFGDSFAHNNYAEKSGDYRTLAARFNVIDSSLREDFSHMGFQAFWDKVTRRTTASRRQKIGDTFLFGKMIPTIYDLKFHNWPSQFSDLVYRVEVAASLLHLRLYYPQTKTFPIRRPKHFDKQVDWTMLIDPESSERAIQVEGAFCGRGVY</sequence>
<name>A0A0C2WMC4_SERVB</name>
<dbReference type="EMBL" id="KN824299">
    <property type="protein sequence ID" value="KIM27433.1"/>
    <property type="molecule type" value="Genomic_DNA"/>
</dbReference>
<accession>A0A0C2WMC4</accession>
<dbReference type="Proteomes" id="UP000054097">
    <property type="component" value="Unassembled WGS sequence"/>
</dbReference>
<organism evidence="1 2">
    <name type="scientific">Serendipita vermifera MAFF 305830</name>
    <dbReference type="NCBI Taxonomy" id="933852"/>
    <lineage>
        <taxon>Eukaryota</taxon>
        <taxon>Fungi</taxon>
        <taxon>Dikarya</taxon>
        <taxon>Basidiomycota</taxon>
        <taxon>Agaricomycotina</taxon>
        <taxon>Agaricomycetes</taxon>
        <taxon>Sebacinales</taxon>
        <taxon>Serendipitaceae</taxon>
        <taxon>Serendipita</taxon>
    </lineage>
</organism>
<proteinExistence type="predicted"/>
<protein>
    <recommendedName>
        <fullName evidence="3">ParB/Sulfiredoxin domain-containing protein</fullName>
    </recommendedName>
</protein>
<reference evidence="2" key="2">
    <citation type="submission" date="2015-01" db="EMBL/GenBank/DDBJ databases">
        <title>Evolutionary Origins and Diversification of the Mycorrhizal Mutualists.</title>
        <authorList>
            <consortium name="DOE Joint Genome Institute"/>
            <consortium name="Mycorrhizal Genomics Consortium"/>
            <person name="Kohler A."/>
            <person name="Kuo A."/>
            <person name="Nagy L.G."/>
            <person name="Floudas D."/>
            <person name="Copeland A."/>
            <person name="Barry K.W."/>
            <person name="Cichocki N."/>
            <person name="Veneault-Fourrey C."/>
            <person name="LaButti K."/>
            <person name="Lindquist E.A."/>
            <person name="Lipzen A."/>
            <person name="Lundell T."/>
            <person name="Morin E."/>
            <person name="Murat C."/>
            <person name="Riley R."/>
            <person name="Ohm R."/>
            <person name="Sun H."/>
            <person name="Tunlid A."/>
            <person name="Henrissat B."/>
            <person name="Grigoriev I.V."/>
            <person name="Hibbett D.S."/>
            <person name="Martin F."/>
        </authorList>
    </citation>
    <scope>NUCLEOTIDE SEQUENCE [LARGE SCALE GENOMIC DNA]</scope>
    <source>
        <strain evidence="2">MAFF 305830</strain>
    </source>
</reference>
<dbReference type="HOGENOM" id="CLU_681801_0_0_1"/>
<keyword evidence="2" id="KW-1185">Reference proteome</keyword>